<dbReference type="Proteomes" id="UP001056120">
    <property type="component" value="Linkage Group LG03"/>
</dbReference>
<dbReference type="EMBL" id="CM042020">
    <property type="protein sequence ID" value="KAI3822883.1"/>
    <property type="molecule type" value="Genomic_DNA"/>
</dbReference>
<proteinExistence type="predicted"/>
<sequence length="563" mass="63295">MITRWRSTTRGYPFLSKCFNYDTQHTVIYASIYACFVCVKTTRSTVESVRSSRLVALAATTQIAGRKHHVIIMDWIVGCADVPKETLDRGPVRVAPEGTPTLKSVSSSRYTCMCLEVLGVWVSSPQHSSSKKRSQNAKKTLTLSKKKNALMASASASTQNLVGGSTSDVTVVSILPCFRNQEIWAYFDLCEMSNGSQKARCKRCGRLLGAAGNSSLMKHIASHARHTQEGEDQTQIGRDGEVWQYNVERVRERMTRFVIQEGLLFDHFDNPRLTRMIQETLQPSYTNVSRSTLRRDCLKMWKRAKKELILEMPAVVTCSAALNPTINVTGVETLIGSISDDLNMFEEDPNFESNAIRDFNSAFNNMFDYYLRKYGGIGDPSNIRESMGSGSTSSSSRNLMLNLFNTLRNENTKRARGTTPSSELGRYQATDFISTLRSEEFENFDILSWWQGRESQYPVLAAMARDLLTVQASTVASESVFSLSGRVLSIRRTRLTPESMEMCICLKDHLDAAERVQHVAKLEGELDIEQEIHEFEVEHGAATPLSDEEQAYDEAQRISSEEE</sequence>
<protein>
    <submittedName>
        <fullName evidence="1">Uncharacterized protein</fullName>
    </submittedName>
</protein>
<gene>
    <name evidence="1" type="ORF">L1987_10483</name>
</gene>
<organism evidence="1 2">
    <name type="scientific">Smallanthus sonchifolius</name>
    <dbReference type="NCBI Taxonomy" id="185202"/>
    <lineage>
        <taxon>Eukaryota</taxon>
        <taxon>Viridiplantae</taxon>
        <taxon>Streptophyta</taxon>
        <taxon>Embryophyta</taxon>
        <taxon>Tracheophyta</taxon>
        <taxon>Spermatophyta</taxon>
        <taxon>Magnoliopsida</taxon>
        <taxon>eudicotyledons</taxon>
        <taxon>Gunneridae</taxon>
        <taxon>Pentapetalae</taxon>
        <taxon>asterids</taxon>
        <taxon>campanulids</taxon>
        <taxon>Asterales</taxon>
        <taxon>Asteraceae</taxon>
        <taxon>Asteroideae</taxon>
        <taxon>Heliantheae alliance</taxon>
        <taxon>Millerieae</taxon>
        <taxon>Smallanthus</taxon>
    </lineage>
</organism>
<reference evidence="2" key="1">
    <citation type="journal article" date="2022" name="Mol. Ecol. Resour.">
        <title>The genomes of chicory, endive, great burdock and yacon provide insights into Asteraceae palaeo-polyploidization history and plant inulin production.</title>
        <authorList>
            <person name="Fan W."/>
            <person name="Wang S."/>
            <person name="Wang H."/>
            <person name="Wang A."/>
            <person name="Jiang F."/>
            <person name="Liu H."/>
            <person name="Zhao H."/>
            <person name="Xu D."/>
            <person name="Zhang Y."/>
        </authorList>
    </citation>
    <scope>NUCLEOTIDE SEQUENCE [LARGE SCALE GENOMIC DNA]</scope>
    <source>
        <strain evidence="2">cv. Yunnan</strain>
    </source>
</reference>
<reference evidence="1 2" key="2">
    <citation type="journal article" date="2022" name="Mol. Ecol. Resour.">
        <title>The genomes of chicory, endive, great burdock and yacon provide insights into Asteraceae paleo-polyploidization history and plant inulin production.</title>
        <authorList>
            <person name="Fan W."/>
            <person name="Wang S."/>
            <person name="Wang H."/>
            <person name="Wang A."/>
            <person name="Jiang F."/>
            <person name="Liu H."/>
            <person name="Zhao H."/>
            <person name="Xu D."/>
            <person name="Zhang Y."/>
        </authorList>
    </citation>
    <scope>NUCLEOTIDE SEQUENCE [LARGE SCALE GENOMIC DNA]</scope>
    <source>
        <strain evidence="2">cv. Yunnan</strain>
        <tissue evidence="1">Leaves</tissue>
    </source>
</reference>
<comment type="caution">
    <text evidence="1">The sequence shown here is derived from an EMBL/GenBank/DDBJ whole genome shotgun (WGS) entry which is preliminary data.</text>
</comment>
<evidence type="ECO:0000313" key="1">
    <source>
        <dbReference type="EMBL" id="KAI3822883.1"/>
    </source>
</evidence>
<name>A0ACB9JS84_9ASTR</name>
<keyword evidence="2" id="KW-1185">Reference proteome</keyword>
<evidence type="ECO:0000313" key="2">
    <source>
        <dbReference type="Proteomes" id="UP001056120"/>
    </source>
</evidence>
<accession>A0ACB9JS84</accession>